<evidence type="ECO:0000313" key="5">
    <source>
        <dbReference type="Proteomes" id="UP000663879"/>
    </source>
</evidence>
<dbReference type="GO" id="GO:0005261">
    <property type="term" value="F:monoatomic cation channel activity"/>
    <property type="evidence" value="ECO:0007669"/>
    <property type="project" value="TreeGrafter"/>
</dbReference>
<feature type="domain" description="Protein UNC80 C-terminal" evidence="3">
    <location>
        <begin position="733"/>
        <end position="1186"/>
    </location>
</feature>
<feature type="domain" description="Protein UNC80 central region" evidence="2">
    <location>
        <begin position="295"/>
        <end position="672"/>
    </location>
</feature>
<feature type="region of interest" description="Disordered" evidence="1">
    <location>
        <begin position="148"/>
        <end position="180"/>
    </location>
</feature>
<dbReference type="EMBL" id="CAJNOC010003982">
    <property type="protein sequence ID" value="CAF1005356.1"/>
    <property type="molecule type" value="Genomic_DNA"/>
</dbReference>
<evidence type="ECO:0000259" key="2">
    <source>
        <dbReference type="Pfam" id="PF19424"/>
    </source>
</evidence>
<dbReference type="Proteomes" id="UP000663879">
    <property type="component" value="Unassembled WGS sequence"/>
</dbReference>
<gene>
    <name evidence="4" type="ORF">OXX778_LOCUS16624</name>
</gene>
<name>A0A814H3Q1_9BILA</name>
<dbReference type="GO" id="GO:0030424">
    <property type="term" value="C:axon"/>
    <property type="evidence" value="ECO:0007669"/>
    <property type="project" value="TreeGrafter"/>
</dbReference>
<evidence type="ECO:0000313" key="4">
    <source>
        <dbReference type="EMBL" id="CAF1005356.1"/>
    </source>
</evidence>
<reference evidence="4" key="1">
    <citation type="submission" date="2021-02" db="EMBL/GenBank/DDBJ databases">
        <authorList>
            <person name="Nowell W R."/>
        </authorList>
    </citation>
    <scope>NUCLEOTIDE SEQUENCE</scope>
    <source>
        <strain evidence="4">Ploen Becks lab</strain>
    </source>
</reference>
<dbReference type="Pfam" id="PF20262">
    <property type="entry name" value="UNC80_C"/>
    <property type="match status" value="1"/>
</dbReference>
<dbReference type="Pfam" id="PF19424">
    <property type="entry name" value="UNC80"/>
    <property type="match status" value="1"/>
</dbReference>
<accession>A0A814H3Q1</accession>
<dbReference type="AlphaFoldDB" id="A0A814H3Q1"/>
<dbReference type="PANTHER" id="PTHR31781">
    <property type="entry name" value="UNC80"/>
    <property type="match status" value="1"/>
</dbReference>
<evidence type="ECO:0000259" key="3">
    <source>
        <dbReference type="Pfam" id="PF20262"/>
    </source>
</evidence>
<dbReference type="InterPro" id="IPR046460">
    <property type="entry name" value="UNC80_C"/>
</dbReference>
<organism evidence="4 5">
    <name type="scientific">Brachionus calyciflorus</name>
    <dbReference type="NCBI Taxonomy" id="104777"/>
    <lineage>
        <taxon>Eukaryota</taxon>
        <taxon>Metazoa</taxon>
        <taxon>Spiralia</taxon>
        <taxon>Gnathifera</taxon>
        <taxon>Rotifera</taxon>
        <taxon>Eurotatoria</taxon>
        <taxon>Monogononta</taxon>
        <taxon>Pseudotrocha</taxon>
        <taxon>Ploima</taxon>
        <taxon>Brachionidae</taxon>
        <taxon>Brachionus</taxon>
    </lineage>
</organism>
<feature type="compositionally biased region" description="Basic residues" evidence="1">
    <location>
        <begin position="155"/>
        <end position="175"/>
    </location>
</feature>
<comment type="caution">
    <text evidence="4">The sequence shown here is derived from an EMBL/GenBank/DDBJ whole genome shotgun (WGS) entry which is preliminary data.</text>
</comment>
<dbReference type="GO" id="GO:0055080">
    <property type="term" value="P:monoatomic cation homeostasis"/>
    <property type="evidence" value="ECO:0007669"/>
    <property type="project" value="TreeGrafter"/>
</dbReference>
<sequence>MPKKINNIYSLRQDNIYSSNNLANNSSIRFNQKENRMNRANIGSVFSNESSRDLSIAKENKLEMSNRVPSNDNISITVCNENDQNSEVSRHISFNLFKDNHENKSLSSSVNRIGSGIIHDQIENEGNRLSAGAVIKSGNALSQENIKSASNSHINQKRNSIKRRPSLKYRDRGHRMNASSSFINRKLSHANSQSDEKQELEHSIHVNPSPGLDDTILIIAEEASQPSHSGAVTFSGVQTPQNQAENNFECEVDEVDFNRCFPWIKIVIKIFNMIDFDCAHSQVNNAQNVQISQIQIKNKQRQHLESCCKNCYLKLFRNSHSLIEAVLRMYETSTNINMFEKYKKQMESKLKDNNNHSTMNKGSQKLRETTHSAKTRKNSQCSSNSQKIFFINNILKKNTINKASINSQLLVNQSSVHSNHVNNNNNTTNQNALNYETLKSKLDRNKEKIQTTDYIYNQVHFLNHIPLQLLCKSALVMNDELFIDVLKFSWNLLLNSDQEICSSAATLFLIGSIKQPTFVEELIRNDLRSKDVEIRYNTVLKFESLWKFRYHVWPRLEANANNWLKISPPCIEFVLPSPPIGAASTQPVDPPWMPKAKTKVEEVTINQEEVRAVVTASKSRKKHQQEILHKALEADKMNKKIARELFNFSELNYLHHASFEPFLYQSKEETEEDMHNEEHDLIQAQFLTASNLNTRKQSVMVFKRLQQRNSVIWNRKSLLNEGLEENPEASSSTLTNEIQQSQPVFPTSIASGVLCLIDLLFDHDLNSSNQSIASVTHRIVWTCLTEDATLFLRYFFEKITQKDKKNLLIQYLKRLLSVYIDLPPQTAYVIFNYLLGVVMYFVRTSSDSSQEAIASIQTIIWRIAANVNGIVFKDLKQTLRKEQCDPSLLITANVPSAKKLIVHGPDLSQIPNQFPIYDNTQFAFIIQESFGFFKIPESKKDRYFLFDIKTNQIHIPDTYVRNFYFFRRNFYPQLSLVEMDPKEANKILEKAAFNLKILEQSKVLFFRKLLDNTPFNQVNSTAAFLHEELIKLPMFPRKALEADFNLYPKLPDRELLTTDMLHKYSWCQLIWSLFSSIDKKTASTWDITLFLSVVNGSFMLHCEDLIMIRTCLAIYLNSAQHFQHIFATNGFLLIMPTLMKVYSNMQANPVLKNAIEFCCLQFYVMHRIPFILQLFGSIAQILDLDAEKGD</sequence>
<evidence type="ECO:0000256" key="1">
    <source>
        <dbReference type="SAM" id="MobiDB-lite"/>
    </source>
</evidence>
<dbReference type="PANTHER" id="PTHR31781:SF1">
    <property type="entry name" value="PROTEIN UNC-80 HOMOLOG"/>
    <property type="match status" value="1"/>
</dbReference>
<dbReference type="InterPro" id="IPR045852">
    <property type="entry name" value="UNC80_central"/>
</dbReference>
<feature type="non-terminal residue" evidence="4">
    <location>
        <position position="1"/>
    </location>
</feature>
<keyword evidence="5" id="KW-1185">Reference proteome</keyword>
<dbReference type="GO" id="GO:0034703">
    <property type="term" value="C:cation channel complex"/>
    <property type="evidence" value="ECO:0007669"/>
    <property type="project" value="TreeGrafter"/>
</dbReference>
<protein>
    <submittedName>
        <fullName evidence="4">Uncharacterized protein</fullName>
    </submittedName>
</protein>
<dbReference type="OrthoDB" id="5584001at2759"/>
<feature type="region of interest" description="Disordered" evidence="1">
    <location>
        <begin position="352"/>
        <end position="378"/>
    </location>
</feature>
<proteinExistence type="predicted"/>